<evidence type="ECO:0000256" key="5">
    <source>
        <dbReference type="ARBA" id="ARBA00022617"/>
    </source>
</evidence>
<dbReference type="InterPro" id="IPR050476">
    <property type="entry name" value="Insect_CytP450_Detox"/>
</dbReference>
<dbReference type="GO" id="GO:0016705">
    <property type="term" value="F:oxidoreductase activity, acting on paired donors, with incorporation or reduction of molecular oxygen"/>
    <property type="evidence" value="ECO:0007669"/>
    <property type="project" value="InterPro"/>
</dbReference>
<dbReference type="PANTHER" id="PTHR24292:SF54">
    <property type="entry name" value="CYP9F3-RELATED"/>
    <property type="match status" value="1"/>
</dbReference>
<dbReference type="CDD" id="cd11056">
    <property type="entry name" value="CYP6-like"/>
    <property type="match status" value="1"/>
</dbReference>
<dbReference type="GO" id="GO:0020037">
    <property type="term" value="F:heme binding"/>
    <property type="evidence" value="ECO:0007669"/>
    <property type="project" value="InterPro"/>
</dbReference>
<comment type="cofactor">
    <cofactor evidence="1 13">
        <name>heme</name>
        <dbReference type="ChEBI" id="CHEBI:30413"/>
    </cofactor>
</comment>
<dbReference type="PANTHER" id="PTHR24292">
    <property type="entry name" value="CYTOCHROME P450"/>
    <property type="match status" value="1"/>
</dbReference>
<organism evidence="16 17">
    <name type="scientific">Laodelphax striatellus</name>
    <name type="common">Small brown planthopper</name>
    <name type="synonym">Delphax striatella</name>
    <dbReference type="NCBI Taxonomy" id="195883"/>
    <lineage>
        <taxon>Eukaryota</taxon>
        <taxon>Metazoa</taxon>
        <taxon>Ecdysozoa</taxon>
        <taxon>Arthropoda</taxon>
        <taxon>Hexapoda</taxon>
        <taxon>Insecta</taxon>
        <taxon>Pterygota</taxon>
        <taxon>Neoptera</taxon>
        <taxon>Paraneoptera</taxon>
        <taxon>Hemiptera</taxon>
        <taxon>Auchenorrhyncha</taxon>
        <taxon>Fulgoroidea</taxon>
        <taxon>Delphacidae</taxon>
        <taxon>Criomorphinae</taxon>
        <taxon>Laodelphax</taxon>
    </lineage>
</organism>
<evidence type="ECO:0000256" key="1">
    <source>
        <dbReference type="ARBA" id="ARBA00001971"/>
    </source>
</evidence>
<comment type="subcellular location">
    <subcellularLocation>
        <location evidence="3">Endoplasmic reticulum membrane</location>
        <topology evidence="3">Peripheral membrane protein</topology>
    </subcellularLocation>
    <subcellularLocation>
        <location evidence="2">Microsome membrane</location>
        <topology evidence="2">Peripheral membrane protein</topology>
    </subcellularLocation>
</comment>
<evidence type="ECO:0000313" key="17">
    <source>
        <dbReference type="Proteomes" id="UP000291343"/>
    </source>
</evidence>
<dbReference type="PROSITE" id="PS00086">
    <property type="entry name" value="CYTOCHROME_P450"/>
    <property type="match status" value="1"/>
</dbReference>
<keyword evidence="12" id="KW-0472">Membrane</keyword>
<dbReference type="Gene3D" id="1.10.630.10">
    <property type="entry name" value="Cytochrome P450"/>
    <property type="match status" value="1"/>
</dbReference>
<gene>
    <name evidence="16" type="ORF">LSTR_LSTR010976</name>
</gene>
<dbReference type="SUPFAM" id="SSF48264">
    <property type="entry name" value="Cytochrome P450"/>
    <property type="match status" value="1"/>
</dbReference>
<evidence type="ECO:0000256" key="10">
    <source>
        <dbReference type="ARBA" id="ARBA00023004"/>
    </source>
</evidence>
<dbReference type="Proteomes" id="UP000291343">
    <property type="component" value="Unassembled WGS sequence"/>
</dbReference>
<reference evidence="16 17" key="1">
    <citation type="journal article" date="2017" name="Gigascience">
        <title>Genome sequence of the small brown planthopper, Laodelphax striatellus.</title>
        <authorList>
            <person name="Zhu J."/>
            <person name="Jiang F."/>
            <person name="Wang X."/>
            <person name="Yang P."/>
            <person name="Bao Y."/>
            <person name="Zhao W."/>
            <person name="Wang W."/>
            <person name="Lu H."/>
            <person name="Wang Q."/>
            <person name="Cui N."/>
            <person name="Li J."/>
            <person name="Chen X."/>
            <person name="Luo L."/>
            <person name="Yu J."/>
            <person name="Kang L."/>
            <person name="Cui F."/>
        </authorList>
    </citation>
    <scope>NUCLEOTIDE SEQUENCE [LARGE SCALE GENOMIC DNA]</scope>
    <source>
        <strain evidence="16">Lst14</strain>
    </source>
</reference>
<evidence type="ECO:0000256" key="7">
    <source>
        <dbReference type="ARBA" id="ARBA00022824"/>
    </source>
</evidence>
<evidence type="ECO:0000256" key="13">
    <source>
        <dbReference type="PIRSR" id="PIRSR602401-1"/>
    </source>
</evidence>
<evidence type="ECO:0008006" key="18">
    <source>
        <dbReference type="Google" id="ProtNLM"/>
    </source>
</evidence>
<evidence type="ECO:0000256" key="6">
    <source>
        <dbReference type="ARBA" id="ARBA00022723"/>
    </source>
</evidence>
<evidence type="ECO:0000256" key="2">
    <source>
        <dbReference type="ARBA" id="ARBA00004174"/>
    </source>
</evidence>
<keyword evidence="9 14" id="KW-0560">Oxidoreductase</keyword>
<dbReference type="STRING" id="195883.A0A482XHR1"/>
<dbReference type="GO" id="GO:0005789">
    <property type="term" value="C:endoplasmic reticulum membrane"/>
    <property type="evidence" value="ECO:0007669"/>
    <property type="project" value="UniProtKB-SubCell"/>
</dbReference>
<comment type="caution">
    <text evidence="16">The sequence shown here is derived from an EMBL/GenBank/DDBJ whole genome shotgun (WGS) entry which is preliminary data.</text>
</comment>
<proteinExistence type="inferred from homology"/>
<dbReference type="PRINTS" id="PR00385">
    <property type="entry name" value="P450"/>
</dbReference>
<keyword evidence="7" id="KW-0256">Endoplasmic reticulum</keyword>
<accession>A0A482XHR1</accession>
<dbReference type="InterPro" id="IPR036396">
    <property type="entry name" value="Cyt_P450_sf"/>
</dbReference>
<evidence type="ECO:0000256" key="3">
    <source>
        <dbReference type="ARBA" id="ARBA00004406"/>
    </source>
</evidence>
<dbReference type="InParanoid" id="A0A482XHR1"/>
<evidence type="ECO:0000256" key="12">
    <source>
        <dbReference type="ARBA" id="ARBA00023136"/>
    </source>
</evidence>
<dbReference type="GO" id="GO:0004497">
    <property type="term" value="F:monooxygenase activity"/>
    <property type="evidence" value="ECO:0007669"/>
    <property type="project" value="UniProtKB-KW"/>
</dbReference>
<keyword evidence="11 14" id="KW-0503">Monooxygenase</keyword>
<dbReference type="InterPro" id="IPR002401">
    <property type="entry name" value="Cyt_P450_E_grp-I"/>
</dbReference>
<dbReference type="SMR" id="A0A482XHR1"/>
<evidence type="ECO:0000256" key="14">
    <source>
        <dbReference type="RuleBase" id="RU000461"/>
    </source>
</evidence>
<keyword evidence="17" id="KW-1185">Reference proteome</keyword>
<keyword evidence="8" id="KW-0492">Microsome</keyword>
<sequence length="555" mass="63679">MIGLLVTVALGGLIIYLVHLYMSRAMNYWKDKGVPYIAGTPLFGNMTDVILRKASLGEVTLRVYRNLEGQKFGGYFQFQTPVLMIRDPELINNFLIKDFGNFHDRNPPNNSEEHDLMSGSLANMTGERWRSLRYKLTPTFTSGKLKRMFSQIVSCSDDIIEHVATLPKGKGVDIRDISYKFTINVIGSVAFGLQIDSHKSVEGTSKMFIEMSKRFFSPSIFQFVKFFLRMNYPRLTEMLGLKLNDAEMDDFFLSLVTDTIKHREAEEQDARSNNKKRDDFLQLMMDMRKSGNRSSKEEVASSNTRSSREEVASYTRSKVIEEHLEAEDQFLMEQLKNVPQEGKQAYDIELTDKLMSAQTFLFITAGSETTAAVIHFALYELAAKPQVQAKLIKEIDTILSNQDFTYQAVRDMKYLDNVLNETLRLYPPGTMLTRFCTENYQVPGTDLVLEKGSQINVPVIGMHRDAKYFPQPDEFIPERFDEEIPKGVFFPFGGGPRICIAMRLALLEMKIFLARLLLRYNLKLSDKTQVPLKIRSDSIVQHVKGGVWLHFEHRK</sequence>
<dbReference type="Pfam" id="PF00067">
    <property type="entry name" value="p450"/>
    <property type="match status" value="2"/>
</dbReference>
<dbReference type="InterPro" id="IPR001128">
    <property type="entry name" value="Cyt_P450"/>
</dbReference>
<feature type="region of interest" description="Disordered" evidence="15">
    <location>
        <begin position="289"/>
        <end position="312"/>
    </location>
</feature>
<evidence type="ECO:0000256" key="8">
    <source>
        <dbReference type="ARBA" id="ARBA00022848"/>
    </source>
</evidence>
<evidence type="ECO:0000256" key="11">
    <source>
        <dbReference type="ARBA" id="ARBA00023033"/>
    </source>
</evidence>
<evidence type="ECO:0000313" key="16">
    <source>
        <dbReference type="EMBL" id="RZF45575.1"/>
    </source>
</evidence>
<dbReference type="AlphaFoldDB" id="A0A482XHR1"/>
<keyword evidence="10 13" id="KW-0408">Iron</keyword>
<keyword evidence="6 13" id="KW-0479">Metal-binding</keyword>
<evidence type="ECO:0000256" key="15">
    <source>
        <dbReference type="SAM" id="MobiDB-lite"/>
    </source>
</evidence>
<dbReference type="GO" id="GO:0005506">
    <property type="term" value="F:iron ion binding"/>
    <property type="evidence" value="ECO:0007669"/>
    <property type="project" value="InterPro"/>
</dbReference>
<keyword evidence="5 13" id="KW-0349">Heme</keyword>
<dbReference type="InterPro" id="IPR017972">
    <property type="entry name" value="Cyt_P450_CS"/>
</dbReference>
<comment type="similarity">
    <text evidence="4 14">Belongs to the cytochrome P450 family.</text>
</comment>
<protein>
    <recommendedName>
        <fullName evidence="18">Cytochrome P450</fullName>
    </recommendedName>
</protein>
<evidence type="ECO:0000256" key="9">
    <source>
        <dbReference type="ARBA" id="ARBA00023002"/>
    </source>
</evidence>
<evidence type="ECO:0000256" key="4">
    <source>
        <dbReference type="ARBA" id="ARBA00010617"/>
    </source>
</evidence>
<dbReference type="OrthoDB" id="1470350at2759"/>
<feature type="compositionally biased region" description="Basic and acidic residues" evidence="15">
    <location>
        <begin position="289"/>
        <end position="299"/>
    </location>
</feature>
<dbReference type="PRINTS" id="PR00463">
    <property type="entry name" value="EP450I"/>
</dbReference>
<dbReference type="EMBL" id="QKKF02008759">
    <property type="protein sequence ID" value="RZF45575.1"/>
    <property type="molecule type" value="Genomic_DNA"/>
</dbReference>
<name>A0A482XHR1_LAOST</name>
<feature type="binding site" description="axial binding residue" evidence="13">
    <location>
        <position position="499"/>
    </location>
    <ligand>
        <name>heme</name>
        <dbReference type="ChEBI" id="CHEBI:30413"/>
    </ligand>
    <ligandPart>
        <name>Fe</name>
        <dbReference type="ChEBI" id="CHEBI:18248"/>
    </ligandPart>
</feature>